<feature type="compositionally biased region" description="Basic and acidic residues" evidence="1">
    <location>
        <begin position="13"/>
        <end position="37"/>
    </location>
</feature>
<proteinExistence type="predicted"/>
<protein>
    <submittedName>
        <fullName evidence="2">Uncharacterized protein</fullName>
    </submittedName>
</protein>
<dbReference type="GeneID" id="64702194"/>
<organism evidence="2 3">
    <name type="scientific">Suillus discolor</name>
    <dbReference type="NCBI Taxonomy" id="1912936"/>
    <lineage>
        <taxon>Eukaryota</taxon>
        <taxon>Fungi</taxon>
        <taxon>Dikarya</taxon>
        <taxon>Basidiomycota</taxon>
        <taxon>Agaricomycotina</taxon>
        <taxon>Agaricomycetes</taxon>
        <taxon>Agaricomycetidae</taxon>
        <taxon>Boletales</taxon>
        <taxon>Suillineae</taxon>
        <taxon>Suillaceae</taxon>
        <taxon>Suillus</taxon>
    </lineage>
</organism>
<dbReference type="RefSeq" id="XP_041289192.1">
    <property type="nucleotide sequence ID" value="XM_041439935.1"/>
</dbReference>
<dbReference type="InterPro" id="IPR041078">
    <property type="entry name" value="Plavaka"/>
</dbReference>
<feature type="region of interest" description="Disordered" evidence="1">
    <location>
        <begin position="1"/>
        <end position="107"/>
    </location>
</feature>
<feature type="region of interest" description="Disordered" evidence="1">
    <location>
        <begin position="678"/>
        <end position="697"/>
    </location>
</feature>
<dbReference type="Pfam" id="PF18759">
    <property type="entry name" value="Plavaka"/>
    <property type="match status" value="1"/>
</dbReference>
<comment type="caution">
    <text evidence="2">The sequence shown here is derived from an EMBL/GenBank/DDBJ whole genome shotgun (WGS) entry which is preliminary data.</text>
</comment>
<dbReference type="AlphaFoldDB" id="A0A9P7F148"/>
<keyword evidence="3" id="KW-1185">Reference proteome</keyword>
<gene>
    <name evidence="2" type="ORF">F5147DRAFT_747298</name>
</gene>
<sequence>MVFNPPDLEDVIEDGHGSHHDFEYDAPHDTFEDRHSAEPPADSTGGLDVDQPPGSSASSDSQAWSRPQVTRSYHPIINGRICDGQGNPIPPDAPPPPHPSDRGSDDWMPYNDRVEFEVADFLYRRNQMSAGDIDFVFNLWAASLAAHGDTPPFTNHTDMYDTIDSTPLGDVPWQSFSSQYNRILPDDPDDIPSWMKSEYDVWFRDPRLLVHNIISNPDFKDEFDYAPLQEYSVSDGAHQFQDFMSGDWCWKQADLIAQDPDTIGSMFIPIILGSDKTTVSVATGHNQYWPVYMSIGNIRNNVRHAHRNGVVLLGFLAIPKADNEDTKDAHFRKFRRQLLHSSLAKMLETLKPGMTKPEVVRCPDGHFQRAVYGLGPYIADYPEQALLACIVQNWCPKCTAPADGLNEGTYGRRSRNHTEVLVEEFELGVLWDEYGLVGDIVPFTNYFPRADIHELLSPDILHQLIKGAFKDHLVSWVHDYIEAQYTEANANKILDDIDHRIALAPAFAGLRRFPEGRGFKQWTGDDSKALMKVYIPAIEGHVPKEMVQALRALLDFIYIARRNIISSNSLDAMDDALKRFHRYRKIFRTSGVRPRGFNLPRQHSLIHYHKLIRAFGAPNGLCSSITESKHIKAVKEPWRRSSHFEALSQMLLTNQRLDKLAASRVDFDEPFGCYHHATNDGEGSADEGEGNTNAEPDADAVDGPMVLAHVDLAKTAGNSDSSRSALPEIYEKITLYTSAVATFFAPSDLSGIGGMRYERIRAVDTWRNGPGRYDCVFVSTDSSADGMRGLNIARHDGITYPCALVQWFKRVADSPDEITGMWVVEPELLEDGARCVSVIHLDSIFRAAHLIPVFGGDFVPTNLTYSQTLDAFCTYYVNNFIDHHAYEIAF</sequence>
<feature type="compositionally biased region" description="Pro residues" evidence="1">
    <location>
        <begin position="88"/>
        <end position="98"/>
    </location>
</feature>
<feature type="compositionally biased region" description="Low complexity" evidence="1">
    <location>
        <begin position="50"/>
        <end position="65"/>
    </location>
</feature>
<evidence type="ECO:0000313" key="2">
    <source>
        <dbReference type="EMBL" id="KAG2099305.1"/>
    </source>
</evidence>
<dbReference type="OrthoDB" id="3199698at2759"/>
<evidence type="ECO:0000256" key="1">
    <source>
        <dbReference type="SAM" id="MobiDB-lite"/>
    </source>
</evidence>
<dbReference type="Proteomes" id="UP000823399">
    <property type="component" value="Unassembled WGS sequence"/>
</dbReference>
<dbReference type="EMBL" id="JABBWM010000058">
    <property type="protein sequence ID" value="KAG2099305.1"/>
    <property type="molecule type" value="Genomic_DNA"/>
</dbReference>
<accession>A0A9P7F148</accession>
<evidence type="ECO:0000313" key="3">
    <source>
        <dbReference type="Proteomes" id="UP000823399"/>
    </source>
</evidence>
<reference evidence="2" key="1">
    <citation type="journal article" date="2020" name="New Phytol.">
        <title>Comparative genomics reveals dynamic genome evolution in host specialist ectomycorrhizal fungi.</title>
        <authorList>
            <person name="Lofgren L.A."/>
            <person name="Nguyen N.H."/>
            <person name="Vilgalys R."/>
            <person name="Ruytinx J."/>
            <person name="Liao H.L."/>
            <person name="Branco S."/>
            <person name="Kuo A."/>
            <person name="LaButti K."/>
            <person name="Lipzen A."/>
            <person name="Andreopoulos W."/>
            <person name="Pangilinan J."/>
            <person name="Riley R."/>
            <person name="Hundley H."/>
            <person name="Na H."/>
            <person name="Barry K."/>
            <person name="Grigoriev I.V."/>
            <person name="Stajich J.E."/>
            <person name="Kennedy P.G."/>
        </authorList>
    </citation>
    <scope>NUCLEOTIDE SEQUENCE</scope>
    <source>
        <strain evidence="2">FC423</strain>
    </source>
</reference>
<name>A0A9P7F148_9AGAM</name>